<feature type="transmembrane region" description="Helical" evidence="6">
    <location>
        <begin position="23"/>
        <end position="49"/>
    </location>
</feature>
<dbReference type="EMBL" id="JAYMRW010000012">
    <property type="protein sequence ID" value="MEM5450797.1"/>
    <property type="molecule type" value="Genomic_DNA"/>
</dbReference>
<dbReference type="PANTHER" id="PTHR30482">
    <property type="entry name" value="HIGH-AFFINITY BRANCHED-CHAIN AMINO ACID TRANSPORT SYSTEM PERMEASE"/>
    <property type="match status" value="1"/>
</dbReference>
<dbReference type="InterPro" id="IPR001851">
    <property type="entry name" value="ABC_transp_permease"/>
</dbReference>
<protein>
    <submittedName>
        <fullName evidence="7">ABC transporter ATP-binding protein</fullName>
    </submittedName>
</protein>
<dbReference type="Proteomes" id="UP001390669">
    <property type="component" value="Unassembled WGS sequence"/>
</dbReference>
<organism evidence="7 8">
    <name type="scientific">Paraburkholderia guartelaensis</name>
    <dbReference type="NCBI Taxonomy" id="2546446"/>
    <lineage>
        <taxon>Bacteria</taxon>
        <taxon>Pseudomonadati</taxon>
        <taxon>Pseudomonadota</taxon>
        <taxon>Betaproteobacteria</taxon>
        <taxon>Burkholderiales</taxon>
        <taxon>Burkholderiaceae</taxon>
        <taxon>Paraburkholderia</taxon>
    </lineage>
</organism>
<comment type="subcellular location">
    <subcellularLocation>
        <location evidence="1">Cell membrane</location>
        <topology evidence="1">Multi-pass membrane protein</topology>
    </subcellularLocation>
</comment>
<dbReference type="CDD" id="cd06581">
    <property type="entry name" value="TM_PBP1_LivM_like"/>
    <property type="match status" value="1"/>
</dbReference>
<accession>A0ABU9SHI5</accession>
<evidence type="ECO:0000256" key="3">
    <source>
        <dbReference type="ARBA" id="ARBA00022692"/>
    </source>
</evidence>
<keyword evidence="2" id="KW-1003">Cell membrane</keyword>
<name>A0ABU9SHI5_9BURK</name>
<keyword evidence="7" id="KW-0547">Nucleotide-binding</keyword>
<keyword evidence="7" id="KW-0067">ATP-binding</keyword>
<evidence type="ECO:0000313" key="7">
    <source>
        <dbReference type="EMBL" id="MEM5450797.1"/>
    </source>
</evidence>
<evidence type="ECO:0000256" key="6">
    <source>
        <dbReference type="SAM" id="Phobius"/>
    </source>
</evidence>
<evidence type="ECO:0000256" key="1">
    <source>
        <dbReference type="ARBA" id="ARBA00004651"/>
    </source>
</evidence>
<keyword evidence="5 6" id="KW-0472">Membrane</keyword>
<proteinExistence type="predicted"/>
<evidence type="ECO:0000256" key="4">
    <source>
        <dbReference type="ARBA" id="ARBA00022989"/>
    </source>
</evidence>
<dbReference type="RefSeq" id="WP_406953311.1">
    <property type="nucleotide sequence ID" value="NZ_JAYMRW010000012.1"/>
</dbReference>
<evidence type="ECO:0000313" key="8">
    <source>
        <dbReference type="Proteomes" id="UP001390669"/>
    </source>
</evidence>
<reference evidence="7 8" key="1">
    <citation type="submission" date="2024-01" db="EMBL/GenBank/DDBJ databases">
        <title>The diversity of rhizobia nodulating Mimosa spp. in eleven states of Brazil covering several biomes is determined by host plant, location, and edaphic factors.</title>
        <authorList>
            <person name="Rouws L."/>
            <person name="Barauna A."/>
            <person name="Beukes C."/>
            <person name="De Faria S.M."/>
            <person name="Gross E."/>
            <person name="Dos Reis Junior F.B."/>
            <person name="Simon M."/>
            <person name="Maluk M."/>
            <person name="Odee D.W."/>
            <person name="Kenicer G."/>
            <person name="Young J.P.W."/>
            <person name="Reis V.M."/>
            <person name="Zilli J."/>
            <person name="James E.K."/>
        </authorList>
    </citation>
    <scope>NUCLEOTIDE SEQUENCE [LARGE SCALE GENOMIC DNA]</scope>
    <source>
        <strain evidence="7 8">JPY164</strain>
    </source>
</reference>
<feature type="non-terminal residue" evidence="7">
    <location>
        <position position="190"/>
    </location>
</feature>
<evidence type="ECO:0000256" key="2">
    <source>
        <dbReference type="ARBA" id="ARBA00022475"/>
    </source>
</evidence>
<keyword evidence="4 6" id="KW-1133">Transmembrane helix</keyword>
<dbReference type="Pfam" id="PF02653">
    <property type="entry name" value="BPD_transp_2"/>
    <property type="match status" value="1"/>
</dbReference>
<comment type="caution">
    <text evidence="7">The sequence shown here is derived from an EMBL/GenBank/DDBJ whole genome shotgun (WGS) entry which is preliminary data.</text>
</comment>
<feature type="transmembrane region" description="Helical" evidence="6">
    <location>
        <begin position="82"/>
        <end position="105"/>
    </location>
</feature>
<dbReference type="InterPro" id="IPR043428">
    <property type="entry name" value="LivM-like"/>
</dbReference>
<dbReference type="GO" id="GO:0005524">
    <property type="term" value="F:ATP binding"/>
    <property type="evidence" value="ECO:0007669"/>
    <property type="project" value="UniProtKB-KW"/>
</dbReference>
<dbReference type="PANTHER" id="PTHR30482:SF10">
    <property type="entry name" value="HIGH-AFFINITY BRANCHED-CHAIN AMINO ACID TRANSPORT PROTEIN BRAE"/>
    <property type="match status" value="1"/>
</dbReference>
<keyword evidence="8" id="KW-1185">Reference proteome</keyword>
<gene>
    <name evidence="7" type="ORF">VSR33_25275</name>
</gene>
<evidence type="ECO:0000256" key="5">
    <source>
        <dbReference type="ARBA" id="ARBA00023136"/>
    </source>
</evidence>
<feature type="transmembrane region" description="Helical" evidence="6">
    <location>
        <begin position="55"/>
        <end position="75"/>
    </location>
</feature>
<sequence length="190" mass="20249">MTSIQPIEPSTTLIPEKNMTKTLTVGIVTAIVVAALPFVVGAAGGNYWVRVLDFAMLYVMLALGLNVVVGFAGLLDLGYIAFYAVGAYVAALLTSPHLTTQFTWIANMFPGGMHTPYWIVIPCAMALAALFGVLLGAPTLRLRGDYLAIVTLGFGEIVRIFMNNLDRPVNITNGPQGITGVAPLQVFGFN</sequence>
<feature type="transmembrane region" description="Helical" evidence="6">
    <location>
        <begin position="117"/>
        <end position="137"/>
    </location>
</feature>
<keyword evidence="3 6" id="KW-0812">Transmembrane</keyword>